<dbReference type="EMBL" id="LK052914">
    <property type="protein sequence ID" value="CDR47141.1"/>
    <property type="molecule type" value="Genomic_DNA"/>
</dbReference>
<evidence type="ECO:0000256" key="2">
    <source>
        <dbReference type="SAM" id="MobiDB-lite"/>
    </source>
</evidence>
<name>A0A061BCT4_CYBFA</name>
<dbReference type="CDD" id="cd16653">
    <property type="entry name" value="RING-like_Rtf2"/>
    <property type="match status" value="1"/>
</dbReference>
<feature type="region of interest" description="Disordered" evidence="2">
    <location>
        <begin position="179"/>
        <end position="222"/>
    </location>
</feature>
<keyword evidence="5" id="KW-1185">Reference proteome</keyword>
<protein>
    <submittedName>
        <fullName evidence="3">CYFA0S29e00694g1_1</fullName>
    </submittedName>
    <submittedName>
        <fullName evidence="4">Protein RTF2</fullName>
    </submittedName>
</protein>
<evidence type="ECO:0000313" key="5">
    <source>
        <dbReference type="Proteomes" id="UP000189513"/>
    </source>
</evidence>
<dbReference type="GO" id="GO:0005634">
    <property type="term" value="C:nucleus"/>
    <property type="evidence" value="ECO:0007669"/>
    <property type="project" value="TreeGrafter"/>
</dbReference>
<reference evidence="4" key="3">
    <citation type="submission" date="2017-01" db="EMBL/GenBank/DDBJ databases">
        <authorList>
            <person name="Mah S.A."/>
            <person name="Swanson W.J."/>
            <person name="Moy G.W."/>
            <person name="Vacquier V.D."/>
        </authorList>
    </citation>
    <scope>NUCLEOTIDE SEQUENCE [LARGE SCALE GENOMIC DNA]</scope>
    <source>
        <strain evidence="4">65</strain>
    </source>
</reference>
<accession>A0A061BCT4</accession>
<feature type="compositionally biased region" description="Low complexity" evidence="2">
    <location>
        <begin position="213"/>
        <end position="222"/>
    </location>
</feature>
<dbReference type="SUPFAM" id="SSF57850">
    <property type="entry name" value="RING/U-box"/>
    <property type="match status" value="1"/>
</dbReference>
<dbReference type="GO" id="GO:0006274">
    <property type="term" value="P:DNA replication termination"/>
    <property type="evidence" value="ECO:0007669"/>
    <property type="project" value="TreeGrafter"/>
</dbReference>
<evidence type="ECO:0000313" key="4">
    <source>
        <dbReference type="EMBL" id="ONH64918.1"/>
    </source>
</evidence>
<dbReference type="Gene3D" id="3.30.40.10">
    <property type="entry name" value="Zinc/RING finger domain, C3HC4 (zinc finger)"/>
    <property type="match status" value="1"/>
</dbReference>
<organism evidence="3">
    <name type="scientific">Cyberlindnera fabianii</name>
    <name type="common">Yeast</name>
    <name type="synonym">Hansenula fabianii</name>
    <dbReference type="NCBI Taxonomy" id="36022"/>
    <lineage>
        <taxon>Eukaryota</taxon>
        <taxon>Fungi</taxon>
        <taxon>Dikarya</taxon>
        <taxon>Ascomycota</taxon>
        <taxon>Saccharomycotina</taxon>
        <taxon>Saccharomycetes</taxon>
        <taxon>Phaffomycetales</taxon>
        <taxon>Phaffomycetaceae</taxon>
        <taxon>Cyberlindnera</taxon>
    </lineage>
</organism>
<sequence length="222" mass="25163">MGADGGVKLQRKDLVKKAKHGSAEDEHSAAEYNKHGRWQTCFLTHKVLQQPVVSDYRGQLYNKEAILELLVDPKPYSDKQRELVSHITSLKDVVQLKLTEQDDHFVCPITGNTLGSNGIKYVYLVRCHCVFAEKCLREISPKEKTCPLCSTTFEADDVIVINPSTEDLKKLQTRMDTLTKSGLPHSLSVKKSKKKKSGDKKKRKAEDEDKDQQQSLSKKQHN</sequence>
<feature type="compositionally biased region" description="Basic residues" evidence="2">
    <location>
        <begin position="188"/>
        <end position="203"/>
    </location>
</feature>
<dbReference type="VEuPathDB" id="FungiDB:BON22_5194"/>
<dbReference type="OMA" id="KVCTEER"/>
<evidence type="ECO:0000313" key="3">
    <source>
        <dbReference type="EMBL" id="CDR47141.1"/>
    </source>
</evidence>
<dbReference type="InterPro" id="IPR027799">
    <property type="entry name" value="Rtf2_RING-finger"/>
</dbReference>
<evidence type="ECO:0000256" key="1">
    <source>
        <dbReference type="ARBA" id="ARBA00009885"/>
    </source>
</evidence>
<comment type="similarity">
    <text evidence="1">Belongs to the rtf2 family.</text>
</comment>
<reference evidence="5" key="2">
    <citation type="journal article" date="2017" name="Genome Announc.">
        <title>Genome sequences of Cyberlindnera fabianii 65, Pichia kudriavzevii 129, and Saccharomyces cerevisiae 131 isolated from fermented masau fruits in Zimbabwe.</title>
        <authorList>
            <person name="van Rijswijck I.M.H."/>
            <person name="Derks M.F.L."/>
            <person name="Abee T."/>
            <person name="de Ridder D."/>
            <person name="Smid E.J."/>
        </authorList>
    </citation>
    <scope>NUCLEOTIDE SEQUENCE [LARGE SCALE GENOMIC DNA]</scope>
    <source>
        <strain evidence="5">65</strain>
    </source>
</reference>
<dbReference type="Pfam" id="PF04641">
    <property type="entry name" value="Rtf2"/>
    <property type="match status" value="1"/>
</dbReference>
<dbReference type="PANTHER" id="PTHR12775">
    <property type="entry name" value="PROTEIN C20ORF43 HOMOLOG"/>
    <property type="match status" value="1"/>
</dbReference>
<dbReference type="InterPro" id="IPR013083">
    <property type="entry name" value="Znf_RING/FYVE/PHD"/>
</dbReference>
<dbReference type="PANTHER" id="PTHR12775:SF0">
    <property type="entry name" value="REPLICATION TERMINATION FACTOR 2"/>
    <property type="match status" value="1"/>
</dbReference>
<proteinExistence type="inferred from homology"/>
<dbReference type="Proteomes" id="UP000189513">
    <property type="component" value="Unassembled WGS sequence"/>
</dbReference>
<dbReference type="EMBL" id="MPUK01000015">
    <property type="protein sequence ID" value="ONH64918.1"/>
    <property type="molecule type" value="Genomic_DNA"/>
</dbReference>
<dbReference type="OrthoDB" id="247013at2759"/>
<gene>
    <name evidence="4" type="ORF">BON22_5194</name>
    <name evidence="3" type="ORF">CYFA0S_29e00694g</name>
</gene>
<dbReference type="AlphaFoldDB" id="A0A061BCT4"/>
<reference evidence="3" key="1">
    <citation type="journal article" date="2014" name="Genome Announc.">
        <title>Genome sequence of the yeast Cyberlindnera fabianii (Hansenula fabianii).</title>
        <authorList>
            <person name="Freel K.C."/>
            <person name="Sarilar V."/>
            <person name="Neuveglise C."/>
            <person name="Devillers H."/>
            <person name="Friedrich A."/>
            <person name="Schacherer J."/>
        </authorList>
    </citation>
    <scope>NUCLEOTIDE SEQUENCE</scope>
    <source>
        <strain evidence="3">YJS4271</strain>
    </source>
</reference>
<dbReference type="InterPro" id="IPR006735">
    <property type="entry name" value="Rtf2"/>
</dbReference>